<evidence type="ECO:0000256" key="2">
    <source>
        <dbReference type="ARBA" id="ARBA00022723"/>
    </source>
</evidence>
<keyword evidence="2" id="KW-0479">Metal-binding</keyword>
<evidence type="ECO:0000256" key="1">
    <source>
        <dbReference type="ARBA" id="ARBA00001946"/>
    </source>
</evidence>
<evidence type="ECO:0000256" key="4">
    <source>
        <dbReference type="ARBA" id="ARBA00022842"/>
    </source>
</evidence>
<dbReference type="InterPro" id="IPR000600">
    <property type="entry name" value="ROK"/>
</dbReference>
<evidence type="ECO:0000313" key="8">
    <source>
        <dbReference type="Proteomes" id="UP001595887"/>
    </source>
</evidence>
<gene>
    <name evidence="7" type="ORF">ACFOWX_08560</name>
</gene>
<protein>
    <recommendedName>
        <fullName evidence="5">fructokinase</fullName>
        <ecNumber evidence="5">2.7.1.4</ecNumber>
    </recommendedName>
</protein>
<comment type="cofactor">
    <cofactor evidence="1">
        <name>Mg(2+)</name>
        <dbReference type="ChEBI" id="CHEBI:18420"/>
    </cofactor>
</comment>
<dbReference type="PANTHER" id="PTHR42742:SF3">
    <property type="entry name" value="FRUCTOKINASE"/>
    <property type="match status" value="1"/>
</dbReference>
<name>A0ABV8RIX9_9SPHN</name>
<dbReference type="EC" id="2.7.1.4" evidence="5"/>
<keyword evidence="8" id="KW-1185">Reference proteome</keyword>
<keyword evidence="3" id="KW-0862">Zinc</keyword>
<dbReference type="EMBL" id="JBHSDH010000013">
    <property type="protein sequence ID" value="MFC4292465.1"/>
    <property type="molecule type" value="Genomic_DNA"/>
</dbReference>
<dbReference type="CDD" id="cd24067">
    <property type="entry name" value="ASKHA_NBD_ROK_BsFRK-like"/>
    <property type="match status" value="1"/>
</dbReference>
<dbReference type="PANTHER" id="PTHR42742">
    <property type="entry name" value="TRANSCRIPTIONAL REPRESSOR MPRA"/>
    <property type="match status" value="1"/>
</dbReference>
<keyword evidence="4" id="KW-0460">Magnesium</keyword>
<dbReference type="Gene3D" id="3.30.420.40">
    <property type="match status" value="2"/>
</dbReference>
<evidence type="ECO:0000256" key="6">
    <source>
        <dbReference type="ARBA" id="ARBA00048451"/>
    </source>
</evidence>
<dbReference type="InterPro" id="IPR043129">
    <property type="entry name" value="ATPase_NBD"/>
</dbReference>
<dbReference type="SUPFAM" id="SSF53067">
    <property type="entry name" value="Actin-like ATPase domain"/>
    <property type="match status" value="1"/>
</dbReference>
<dbReference type="Pfam" id="PF00480">
    <property type="entry name" value="ROK"/>
    <property type="match status" value="1"/>
</dbReference>
<dbReference type="RefSeq" id="WP_381423177.1">
    <property type="nucleotide sequence ID" value="NZ_JBHSDH010000013.1"/>
</dbReference>
<reference evidence="8" key="1">
    <citation type="journal article" date="2019" name="Int. J. Syst. Evol. Microbiol.">
        <title>The Global Catalogue of Microorganisms (GCM) 10K type strain sequencing project: providing services to taxonomists for standard genome sequencing and annotation.</title>
        <authorList>
            <consortium name="The Broad Institute Genomics Platform"/>
            <consortium name="The Broad Institute Genome Sequencing Center for Infectious Disease"/>
            <person name="Wu L."/>
            <person name="Ma J."/>
        </authorList>
    </citation>
    <scope>NUCLEOTIDE SEQUENCE [LARGE SCALE GENOMIC DNA]</scope>
    <source>
        <strain evidence="8">CECT 8531</strain>
    </source>
</reference>
<evidence type="ECO:0000313" key="7">
    <source>
        <dbReference type="EMBL" id="MFC4292465.1"/>
    </source>
</evidence>
<proteinExistence type="predicted"/>
<comment type="caution">
    <text evidence="7">The sequence shown here is derived from an EMBL/GenBank/DDBJ whole genome shotgun (WGS) entry which is preliminary data.</text>
</comment>
<evidence type="ECO:0000256" key="3">
    <source>
        <dbReference type="ARBA" id="ARBA00022833"/>
    </source>
</evidence>
<accession>A0ABV8RIX9</accession>
<sequence>MDKLPHIGAVELGGTKCIAMVSDGEKILAERRFETRDPDDTLAKLAAALNGWNEERRFDAIGVASFGPICLDPADADYGHILKTPKPGWTGANVLGSLQRAFNCPISIETDVTAAALAEYKWGAGKGAPNVVYITIGTGLGGGIVIDGVPVRGRMHPEIGHILTRRLPGDDFPGICPFHGDCVEGLISGPALEARFGASADQIGPNDIRWDAPAHDLAQLLTSLILTVSPHKILVGGGVGMGAPHLLQGALKQLPELIAGYLPNMDAAAVQDMIMHPKLGDQAGPMGAVAVGLQSLS</sequence>
<dbReference type="InterPro" id="IPR049874">
    <property type="entry name" value="ROK_cs"/>
</dbReference>
<dbReference type="PROSITE" id="PS01125">
    <property type="entry name" value="ROK"/>
    <property type="match status" value="1"/>
</dbReference>
<dbReference type="Proteomes" id="UP001595887">
    <property type="component" value="Unassembled WGS sequence"/>
</dbReference>
<dbReference type="InterPro" id="IPR051804">
    <property type="entry name" value="Carb_Metab_Reg_Kinase/Isom"/>
</dbReference>
<comment type="catalytic activity">
    <reaction evidence="6">
        <text>D-fructose + ATP = D-fructose 6-phosphate + ADP + H(+)</text>
        <dbReference type="Rhea" id="RHEA:16125"/>
        <dbReference type="ChEBI" id="CHEBI:15378"/>
        <dbReference type="ChEBI" id="CHEBI:30616"/>
        <dbReference type="ChEBI" id="CHEBI:37721"/>
        <dbReference type="ChEBI" id="CHEBI:61527"/>
        <dbReference type="ChEBI" id="CHEBI:456216"/>
        <dbReference type="EC" id="2.7.1.4"/>
    </reaction>
</comment>
<evidence type="ECO:0000256" key="5">
    <source>
        <dbReference type="ARBA" id="ARBA00038887"/>
    </source>
</evidence>
<organism evidence="7 8">
    <name type="scientific">Sphingorhabdus arenilitoris</name>
    <dbReference type="NCBI Taxonomy" id="1490041"/>
    <lineage>
        <taxon>Bacteria</taxon>
        <taxon>Pseudomonadati</taxon>
        <taxon>Pseudomonadota</taxon>
        <taxon>Alphaproteobacteria</taxon>
        <taxon>Sphingomonadales</taxon>
        <taxon>Sphingomonadaceae</taxon>
        <taxon>Sphingorhabdus</taxon>
    </lineage>
</organism>